<reference evidence="1 2" key="1">
    <citation type="submission" date="2016-02" db="EMBL/GenBank/DDBJ databases">
        <title>Comparison of Clostridium stercorarium subspecies using comparative genomics and transcriptomics.</title>
        <authorList>
            <person name="Schellenberg J."/>
            <person name="Thallinger G."/>
            <person name="Levin D.B."/>
            <person name="Zhang X."/>
            <person name="Alvare G."/>
            <person name="Fristensky B."/>
            <person name="Sparling R."/>
        </authorList>
    </citation>
    <scope>NUCLEOTIDE SEQUENCE [LARGE SCALE GENOMIC DNA]</scope>
    <source>
        <strain evidence="1 2">DSM 2910</strain>
    </source>
</reference>
<dbReference type="AlphaFoldDB" id="A0A1B1YAQ1"/>
<evidence type="ECO:0000313" key="1">
    <source>
        <dbReference type="EMBL" id="ANW97834.1"/>
    </source>
</evidence>
<gene>
    <name evidence="1" type="ORF">CSTERTH_01675</name>
</gene>
<name>A0A1B1YAQ1_THEST</name>
<accession>A0A1B1YAQ1</accession>
<evidence type="ECO:0000313" key="2">
    <source>
        <dbReference type="Proteomes" id="UP000092971"/>
    </source>
</evidence>
<proteinExistence type="predicted"/>
<dbReference type="Proteomes" id="UP000092971">
    <property type="component" value="Chromosome"/>
</dbReference>
<sequence>MRNISFLHLKFTVRILQDCRMPKQKVSTLTGAMLNKFKRLYCIHCGSDISCNNCDCKDICLVLEMTGKGFDKNIPIAKQPVVSPKFIILCSDGRTEFKENDMLEFEIMLFDNLTHLFVQYIYVFDTIGQSGIGSGKIKYKLLYVSDEKGNIVFSNSALVGNPAVADIFMYISSRMNDIDSNNGNTVKMSLVSPVMLNAVPKGDENRIVIFNTRSLSCSIKERLNIFNMLEKEDEEKLNQLAEDKQAIGSVNIKITKSRYYIQSERKFITIPVLTGYVVFDARKISPCLEYFFACEKIGIGQNMLLGFGRYFMG</sequence>
<dbReference type="OrthoDB" id="9946766at2"/>
<organism evidence="1 2">
    <name type="scientific">Thermoclostridium stercorarium subsp. thermolacticum DSM 2910</name>
    <dbReference type="NCBI Taxonomy" id="1121336"/>
    <lineage>
        <taxon>Bacteria</taxon>
        <taxon>Bacillati</taxon>
        <taxon>Bacillota</taxon>
        <taxon>Clostridia</taxon>
        <taxon>Eubacteriales</taxon>
        <taxon>Oscillospiraceae</taxon>
        <taxon>Thermoclostridium</taxon>
    </lineage>
</organism>
<dbReference type="EMBL" id="CP014672">
    <property type="protein sequence ID" value="ANW97834.1"/>
    <property type="molecule type" value="Genomic_DNA"/>
</dbReference>
<evidence type="ECO:0008006" key="3">
    <source>
        <dbReference type="Google" id="ProtNLM"/>
    </source>
</evidence>
<dbReference type="RefSeq" id="WP_015358035.1">
    <property type="nucleotide sequence ID" value="NZ_CP014672.1"/>
</dbReference>
<protein>
    <recommendedName>
        <fullName evidence="3">CRISPR-associated protein Cas6 C-terminal domain-containing protein</fullName>
    </recommendedName>
</protein>